<evidence type="ECO:0000256" key="1">
    <source>
        <dbReference type="PROSITE-ProRule" id="PRU00175"/>
    </source>
</evidence>
<dbReference type="SUPFAM" id="SSF57850">
    <property type="entry name" value="RING/U-box"/>
    <property type="match status" value="1"/>
</dbReference>
<feature type="domain" description="RING-type" evidence="3">
    <location>
        <begin position="215"/>
        <end position="253"/>
    </location>
</feature>
<organism evidence="4 5">
    <name type="scientific">Effrenium voratum</name>
    <dbReference type="NCBI Taxonomy" id="2562239"/>
    <lineage>
        <taxon>Eukaryota</taxon>
        <taxon>Sar</taxon>
        <taxon>Alveolata</taxon>
        <taxon>Dinophyceae</taxon>
        <taxon>Suessiales</taxon>
        <taxon>Symbiodiniaceae</taxon>
        <taxon>Effrenium</taxon>
    </lineage>
</organism>
<dbReference type="InterPro" id="IPR045194">
    <property type="entry name" value="MGRN1/RNF157-like"/>
</dbReference>
<accession>A0AA36JFA1</accession>
<dbReference type="Gene3D" id="3.30.40.10">
    <property type="entry name" value="Zinc/RING finger domain, C3HC4 (zinc finger)"/>
    <property type="match status" value="1"/>
</dbReference>
<sequence>MSIIGGVLACLTCGGCFLCRKRSVREASMRQPLAASAALSSAASGMSLPTVAPPVAPVADPGRQSSQSSPPSGSWRGYYTYDRVNHDVCEFQLRFENTTVQGEGVDDVGCYTIRGTYKSAQKSVTFAKKYRLGSRNHLGLLNEDNEGHVVTYQGRLVGDTLGAGFRGTWQIRNSGTNSNGNFHLWPAMESWASAPPLEALAPSQQLFQVAEDGECVICFERAISTCLRPCGHIAMCSQCVNRLPLPRTCPICRSRIESVLTRSGEQGPSASQALRAA</sequence>
<dbReference type="Pfam" id="PF13920">
    <property type="entry name" value="zf-C3HC4_3"/>
    <property type="match status" value="1"/>
</dbReference>
<dbReference type="GO" id="GO:0061630">
    <property type="term" value="F:ubiquitin protein ligase activity"/>
    <property type="evidence" value="ECO:0007669"/>
    <property type="project" value="UniProtKB-EC"/>
</dbReference>
<keyword evidence="1" id="KW-0479">Metal-binding</keyword>
<dbReference type="EMBL" id="CAUJNA010003570">
    <property type="protein sequence ID" value="CAJ1405137.1"/>
    <property type="molecule type" value="Genomic_DNA"/>
</dbReference>
<reference evidence="4" key="1">
    <citation type="submission" date="2023-08" db="EMBL/GenBank/DDBJ databases">
        <authorList>
            <person name="Chen Y."/>
            <person name="Shah S."/>
            <person name="Dougan E. K."/>
            <person name="Thang M."/>
            <person name="Chan C."/>
        </authorList>
    </citation>
    <scope>NUCLEOTIDE SEQUENCE</scope>
</reference>
<dbReference type="SMART" id="SM00184">
    <property type="entry name" value="RING"/>
    <property type="match status" value="1"/>
</dbReference>
<keyword evidence="1" id="KW-0862">Zinc</keyword>
<evidence type="ECO:0000259" key="3">
    <source>
        <dbReference type="PROSITE" id="PS50089"/>
    </source>
</evidence>
<protein>
    <recommendedName>
        <fullName evidence="3">RING-type domain-containing protein</fullName>
    </recommendedName>
</protein>
<evidence type="ECO:0000256" key="2">
    <source>
        <dbReference type="SAM" id="MobiDB-lite"/>
    </source>
</evidence>
<dbReference type="PROSITE" id="PS50089">
    <property type="entry name" value="ZF_RING_2"/>
    <property type="match status" value="1"/>
</dbReference>
<dbReference type="InterPro" id="IPR001841">
    <property type="entry name" value="Znf_RING"/>
</dbReference>
<dbReference type="GO" id="GO:0008270">
    <property type="term" value="F:zinc ion binding"/>
    <property type="evidence" value="ECO:0007669"/>
    <property type="project" value="UniProtKB-KW"/>
</dbReference>
<dbReference type="Proteomes" id="UP001178507">
    <property type="component" value="Unassembled WGS sequence"/>
</dbReference>
<name>A0AA36JFA1_9DINO</name>
<dbReference type="InterPro" id="IPR013083">
    <property type="entry name" value="Znf_RING/FYVE/PHD"/>
</dbReference>
<dbReference type="GO" id="GO:0005737">
    <property type="term" value="C:cytoplasm"/>
    <property type="evidence" value="ECO:0007669"/>
    <property type="project" value="TreeGrafter"/>
</dbReference>
<keyword evidence="5" id="KW-1185">Reference proteome</keyword>
<dbReference type="PANTHER" id="PTHR22996">
    <property type="entry name" value="MAHOGUNIN"/>
    <property type="match status" value="1"/>
</dbReference>
<dbReference type="AlphaFoldDB" id="A0AA36JFA1"/>
<evidence type="ECO:0000313" key="4">
    <source>
        <dbReference type="EMBL" id="CAJ1405137.1"/>
    </source>
</evidence>
<proteinExistence type="predicted"/>
<dbReference type="PANTHER" id="PTHR22996:SF0">
    <property type="entry name" value="RE60872P-RELATED"/>
    <property type="match status" value="1"/>
</dbReference>
<evidence type="ECO:0000313" key="5">
    <source>
        <dbReference type="Proteomes" id="UP001178507"/>
    </source>
</evidence>
<feature type="compositionally biased region" description="Low complexity" evidence="2">
    <location>
        <begin position="57"/>
        <end position="74"/>
    </location>
</feature>
<dbReference type="GO" id="GO:0016567">
    <property type="term" value="P:protein ubiquitination"/>
    <property type="evidence" value="ECO:0007669"/>
    <property type="project" value="TreeGrafter"/>
</dbReference>
<comment type="caution">
    <text evidence="4">The sequence shown here is derived from an EMBL/GenBank/DDBJ whole genome shotgun (WGS) entry which is preliminary data.</text>
</comment>
<gene>
    <name evidence="4" type="ORF">EVOR1521_LOCUS27429</name>
</gene>
<keyword evidence="1" id="KW-0863">Zinc-finger</keyword>
<feature type="region of interest" description="Disordered" evidence="2">
    <location>
        <begin position="53"/>
        <end position="74"/>
    </location>
</feature>